<keyword evidence="5" id="KW-1185">Reference proteome</keyword>
<dbReference type="PROSITE" id="PS50994">
    <property type="entry name" value="INTEGRASE"/>
    <property type="match status" value="1"/>
</dbReference>
<dbReference type="InterPro" id="IPR050951">
    <property type="entry name" value="Retrovirus_Pol_polyprotein"/>
</dbReference>
<dbReference type="Pfam" id="PF17921">
    <property type="entry name" value="Integrase_H2C2"/>
    <property type="match status" value="1"/>
</dbReference>
<evidence type="ECO:0000256" key="1">
    <source>
        <dbReference type="ARBA" id="ARBA00039658"/>
    </source>
</evidence>
<feature type="chain" id="PRO_5042162839" description="Gypsy retrotransposon integrase-like protein 1" evidence="2">
    <location>
        <begin position="21"/>
        <end position="170"/>
    </location>
</feature>
<proteinExistence type="predicted"/>
<dbReference type="PANTHER" id="PTHR37984:SF5">
    <property type="entry name" value="PROTEIN NYNRIN-LIKE"/>
    <property type="match status" value="1"/>
</dbReference>
<dbReference type="AlphaFoldDB" id="A0AAD9DVN4"/>
<dbReference type="Gene3D" id="3.30.420.10">
    <property type="entry name" value="Ribonuclease H-like superfamily/Ribonuclease H"/>
    <property type="match status" value="1"/>
</dbReference>
<dbReference type="InterPro" id="IPR012337">
    <property type="entry name" value="RNaseH-like_sf"/>
</dbReference>
<feature type="signal peptide" evidence="2">
    <location>
        <begin position="1"/>
        <end position="20"/>
    </location>
</feature>
<name>A0AAD9DVN4_9TELE</name>
<dbReference type="Proteomes" id="UP001239994">
    <property type="component" value="Unassembled WGS sequence"/>
</dbReference>
<dbReference type="InterPro" id="IPR036397">
    <property type="entry name" value="RNaseH_sf"/>
</dbReference>
<evidence type="ECO:0000313" key="5">
    <source>
        <dbReference type="Proteomes" id="UP001239994"/>
    </source>
</evidence>
<evidence type="ECO:0000259" key="3">
    <source>
        <dbReference type="PROSITE" id="PS50994"/>
    </source>
</evidence>
<accession>A0AAD9DVN4</accession>
<dbReference type="InterPro" id="IPR001584">
    <property type="entry name" value="Integrase_cat-core"/>
</dbReference>
<keyword evidence="2" id="KW-0732">Signal</keyword>
<reference evidence="4" key="1">
    <citation type="submission" date="2023-03" db="EMBL/GenBank/DDBJ databases">
        <title>Electrophorus voltai genome.</title>
        <authorList>
            <person name="Bian C."/>
        </authorList>
    </citation>
    <scope>NUCLEOTIDE SEQUENCE</scope>
    <source>
        <strain evidence="4">CB-2022</strain>
        <tissue evidence="4">Muscle</tissue>
    </source>
</reference>
<dbReference type="PANTHER" id="PTHR37984">
    <property type="entry name" value="PROTEIN CBG26694"/>
    <property type="match status" value="1"/>
</dbReference>
<sequence length="170" mass="19214">MLQFLCQWFWWPRMELHVQAFVNSCRICAQCKDPRTRPAGLLHPLAVPSRPWSHLSLDFVTGLPPLSRGNTVILVVIDRFSKAGHFVALSKLPSAKKNAKLLLTQVVRIHGLPSDIVSARRPQFTSWFWGAFCRLLGEEASLSSGLHLQSNGQTERVNQDLELILRCLAF</sequence>
<dbReference type="SUPFAM" id="SSF53098">
    <property type="entry name" value="Ribonuclease H-like"/>
    <property type="match status" value="1"/>
</dbReference>
<organism evidence="4 5">
    <name type="scientific">Electrophorus voltai</name>
    <dbReference type="NCBI Taxonomy" id="2609070"/>
    <lineage>
        <taxon>Eukaryota</taxon>
        <taxon>Metazoa</taxon>
        <taxon>Chordata</taxon>
        <taxon>Craniata</taxon>
        <taxon>Vertebrata</taxon>
        <taxon>Euteleostomi</taxon>
        <taxon>Actinopterygii</taxon>
        <taxon>Neopterygii</taxon>
        <taxon>Teleostei</taxon>
        <taxon>Ostariophysi</taxon>
        <taxon>Gymnotiformes</taxon>
        <taxon>Gymnotoidei</taxon>
        <taxon>Gymnotidae</taxon>
        <taxon>Electrophorus</taxon>
    </lineage>
</organism>
<protein>
    <recommendedName>
        <fullName evidence="1">Gypsy retrotransposon integrase-like protein 1</fullName>
    </recommendedName>
</protein>
<feature type="domain" description="Integrase catalytic" evidence="3">
    <location>
        <begin position="47"/>
        <end position="170"/>
    </location>
</feature>
<evidence type="ECO:0000256" key="2">
    <source>
        <dbReference type="SAM" id="SignalP"/>
    </source>
</evidence>
<dbReference type="GO" id="GO:0003676">
    <property type="term" value="F:nucleic acid binding"/>
    <property type="evidence" value="ECO:0007669"/>
    <property type="project" value="InterPro"/>
</dbReference>
<dbReference type="InterPro" id="IPR041588">
    <property type="entry name" value="Integrase_H2C2"/>
</dbReference>
<dbReference type="GO" id="GO:0015074">
    <property type="term" value="P:DNA integration"/>
    <property type="evidence" value="ECO:0007669"/>
    <property type="project" value="InterPro"/>
</dbReference>
<gene>
    <name evidence="4" type="ORF">P4O66_001154</name>
</gene>
<comment type="caution">
    <text evidence="4">The sequence shown here is derived from an EMBL/GenBank/DDBJ whole genome shotgun (WGS) entry which is preliminary data.</text>
</comment>
<dbReference type="EMBL" id="JAROKS010000015">
    <property type="protein sequence ID" value="KAK1795661.1"/>
    <property type="molecule type" value="Genomic_DNA"/>
</dbReference>
<evidence type="ECO:0000313" key="4">
    <source>
        <dbReference type="EMBL" id="KAK1795661.1"/>
    </source>
</evidence>